<keyword evidence="2" id="KW-1185">Reference proteome</keyword>
<evidence type="ECO:0000313" key="1">
    <source>
        <dbReference type="EMBL" id="AWX92341.1"/>
    </source>
</evidence>
<protein>
    <submittedName>
        <fullName evidence="1">Uncharacterized protein</fullName>
    </submittedName>
</protein>
<proteinExistence type="predicted"/>
<sequence>MEIQRAYVQASLVDRRALDGYRRDNDALMAAATLRRVAPEVDGHHRPPAPEAFVPVDQEAGTFKMRPRPWWAARCAIQSWGRLRKRRYRHRSVWGLPRTFCLRWRPNCVRRGPTLVEP</sequence>
<organism evidence="1 2">
    <name type="scientific">Paracoccus mutanolyticus</name>
    <dbReference type="NCBI Taxonomy" id="1499308"/>
    <lineage>
        <taxon>Bacteria</taxon>
        <taxon>Pseudomonadati</taxon>
        <taxon>Pseudomonadota</taxon>
        <taxon>Alphaproteobacteria</taxon>
        <taxon>Rhodobacterales</taxon>
        <taxon>Paracoccaceae</taxon>
        <taxon>Paracoccus</taxon>
    </lineage>
</organism>
<gene>
    <name evidence="1" type="ORF">DPM13_01130</name>
</gene>
<dbReference type="Proteomes" id="UP000249922">
    <property type="component" value="Chromosome"/>
</dbReference>
<accession>A0ABN5M3W9</accession>
<dbReference type="EMBL" id="CP030239">
    <property type="protein sequence ID" value="AWX92341.1"/>
    <property type="molecule type" value="Genomic_DNA"/>
</dbReference>
<reference evidence="1 2" key="1">
    <citation type="submission" date="2018-06" db="EMBL/GenBank/DDBJ databases">
        <title>Complete genome sequence of Paracoccus mutanolyticus strain RSP-02 isolated from cellulosic waste.</title>
        <authorList>
            <person name="Amrutha R.N."/>
            <person name="Shrivastav A."/>
            <person name="Buddana S.K."/>
            <person name="Deshpande U."/>
            <person name="Prakasham R.S."/>
        </authorList>
    </citation>
    <scope>NUCLEOTIDE SEQUENCE [LARGE SCALE GENOMIC DNA]</scope>
    <source>
        <strain evidence="1 2">RSP-02</strain>
    </source>
</reference>
<name>A0ABN5M3W9_9RHOB</name>
<evidence type="ECO:0000313" key="2">
    <source>
        <dbReference type="Proteomes" id="UP000249922"/>
    </source>
</evidence>